<keyword evidence="1" id="KW-1133">Transmembrane helix</keyword>
<keyword evidence="3" id="KW-1185">Reference proteome</keyword>
<comment type="caution">
    <text evidence="2">The sequence shown here is derived from an EMBL/GenBank/DDBJ whole genome shotgun (WGS) entry which is preliminary data.</text>
</comment>
<evidence type="ECO:0000313" key="3">
    <source>
        <dbReference type="Proteomes" id="UP001630127"/>
    </source>
</evidence>
<name>A0ABD2YAX3_9GENT</name>
<evidence type="ECO:0000313" key="2">
    <source>
        <dbReference type="EMBL" id="KAL3503349.1"/>
    </source>
</evidence>
<feature type="transmembrane region" description="Helical" evidence="1">
    <location>
        <begin position="109"/>
        <end position="128"/>
    </location>
</feature>
<dbReference type="Gene3D" id="3.90.226.10">
    <property type="entry name" value="2-enoyl-CoA Hydratase, Chain A, domain 1"/>
    <property type="match status" value="1"/>
</dbReference>
<keyword evidence="1" id="KW-0812">Transmembrane</keyword>
<gene>
    <name evidence="2" type="ORF">ACH5RR_037798</name>
</gene>
<accession>A0ABD2YAX3</accession>
<feature type="transmembrane region" description="Helical" evidence="1">
    <location>
        <begin position="164"/>
        <end position="182"/>
    </location>
</feature>
<feature type="transmembrane region" description="Helical" evidence="1">
    <location>
        <begin position="135"/>
        <end position="152"/>
    </location>
</feature>
<reference evidence="2 3" key="1">
    <citation type="submission" date="2024-11" db="EMBL/GenBank/DDBJ databases">
        <title>A near-complete genome assembly of Cinchona calisaya.</title>
        <authorList>
            <person name="Lian D.C."/>
            <person name="Zhao X.W."/>
            <person name="Wei L."/>
        </authorList>
    </citation>
    <scope>NUCLEOTIDE SEQUENCE [LARGE SCALE GENOMIC DNA]</scope>
    <source>
        <tissue evidence="2">Nenye</tissue>
    </source>
</reference>
<feature type="transmembrane region" description="Helical" evidence="1">
    <location>
        <begin position="73"/>
        <end position="94"/>
    </location>
</feature>
<organism evidence="2 3">
    <name type="scientific">Cinchona calisaya</name>
    <dbReference type="NCBI Taxonomy" id="153742"/>
    <lineage>
        <taxon>Eukaryota</taxon>
        <taxon>Viridiplantae</taxon>
        <taxon>Streptophyta</taxon>
        <taxon>Embryophyta</taxon>
        <taxon>Tracheophyta</taxon>
        <taxon>Spermatophyta</taxon>
        <taxon>Magnoliopsida</taxon>
        <taxon>eudicotyledons</taxon>
        <taxon>Gunneridae</taxon>
        <taxon>Pentapetalae</taxon>
        <taxon>asterids</taxon>
        <taxon>lamiids</taxon>
        <taxon>Gentianales</taxon>
        <taxon>Rubiaceae</taxon>
        <taxon>Cinchonoideae</taxon>
        <taxon>Cinchoneae</taxon>
        <taxon>Cinchona</taxon>
    </lineage>
</organism>
<sequence length="201" mass="22837">MELALIGRRFLGSEAKEIGLVSKVFESKEAMEEGIKTVAEGARDAMVKVAEIIRKARTNDLMAIQDSLKQHQYAVNLCQAGLSVHICVILLMILRHEWLINCAFVRQKFDYLGISLVSASTMAFMVFIRHLGVSSNLTIGFFYNMACMVFFFERLCEETVDFSLYTAFYNFCLGAGVKLGYVRYGLEWMFAFLALSFAWHT</sequence>
<dbReference type="EMBL" id="JBJUIK010000015">
    <property type="protein sequence ID" value="KAL3503349.1"/>
    <property type="molecule type" value="Genomic_DNA"/>
</dbReference>
<dbReference type="SUPFAM" id="SSF52096">
    <property type="entry name" value="ClpP/crotonase"/>
    <property type="match status" value="1"/>
</dbReference>
<proteinExistence type="predicted"/>
<keyword evidence="1" id="KW-0472">Membrane</keyword>
<dbReference type="Proteomes" id="UP001630127">
    <property type="component" value="Unassembled WGS sequence"/>
</dbReference>
<dbReference type="AlphaFoldDB" id="A0ABD2YAX3"/>
<evidence type="ECO:0000256" key="1">
    <source>
        <dbReference type="SAM" id="Phobius"/>
    </source>
</evidence>
<protein>
    <submittedName>
        <fullName evidence="2">Uncharacterized protein</fullName>
    </submittedName>
</protein>
<dbReference type="InterPro" id="IPR029045">
    <property type="entry name" value="ClpP/crotonase-like_dom_sf"/>
</dbReference>